<accession>A0A2G9GSS9</accession>
<dbReference type="EMBL" id="NKXS01003856">
    <property type="protein sequence ID" value="PIN08316.1"/>
    <property type="molecule type" value="Genomic_DNA"/>
</dbReference>
<dbReference type="Proteomes" id="UP000231279">
    <property type="component" value="Unassembled WGS sequence"/>
</dbReference>
<evidence type="ECO:0000313" key="1">
    <source>
        <dbReference type="EMBL" id="PIN08316.1"/>
    </source>
</evidence>
<organism evidence="1 2">
    <name type="scientific">Handroanthus impetiginosus</name>
    <dbReference type="NCBI Taxonomy" id="429701"/>
    <lineage>
        <taxon>Eukaryota</taxon>
        <taxon>Viridiplantae</taxon>
        <taxon>Streptophyta</taxon>
        <taxon>Embryophyta</taxon>
        <taxon>Tracheophyta</taxon>
        <taxon>Spermatophyta</taxon>
        <taxon>Magnoliopsida</taxon>
        <taxon>eudicotyledons</taxon>
        <taxon>Gunneridae</taxon>
        <taxon>Pentapetalae</taxon>
        <taxon>asterids</taxon>
        <taxon>lamiids</taxon>
        <taxon>Lamiales</taxon>
        <taxon>Bignoniaceae</taxon>
        <taxon>Crescentiina</taxon>
        <taxon>Tabebuia alliance</taxon>
        <taxon>Handroanthus</taxon>
    </lineage>
</organism>
<keyword evidence="2" id="KW-1185">Reference proteome</keyword>
<name>A0A2G9GSS9_9LAMI</name>
<evidence type="ECO:0000313" key="2">
    <source>
        <dbReference type="Proteomes" id="UP000231279"/>
    </source>
</evidence>
<gene>
    <name evidence="1" type="ORF">CDL12_19109</name>
</gene>
<protein>
    <submittedName>
        <fullName evidence="1">Uncharacterized protein</fullName>
    </submittedName>
</protein>
<reference evidence="2" key="1">
    <citation type="journal article" date="2018" name="Gigascience">
        <title>Genome assembly of the Pink Ipe (Handroanthus impetiginosus, Bignoniaceae), a highly valued, ecologically keystone Neotropical timber forest tree.</title>
        <authorList>
            <person name="Silva-Junior O.B."/>
            <person name="Grattapaglia D."/>
            <person name="Novaes E."/>
            <person name="Collevatti R.G."/>
        </authorList>
    </citation>
    <scope>NUCLEOTIDE SEQUENCE [LARGE SCALE GENOMIC DNA]</scope>
    <source>
        <strain evidence="2">cv. UFG-1</strain>
    </source>
</reference>
<comment type="caution">
    <text evidence="1">The sequence shown here is derived from an EMBL/GenBank/DDBJ whole genome shotgun (WGS) entry which is preliminary data.</text>
</comment>
<dbReference type="AlphaFoldDB" id="A0A2G9GSS9"/>
<proteinExistence type="predicted"/>
<sequence length="78" mass="8906">MTLLPPGKLPLKSDHYGQLWNLHIPLCMYILLSCMNSKHPTVIKVQFINKPSLEPMVRTTNGVVTHDLLFLHDNDPKT</sequence>